<organism evidence="2 3">
    <name type="scientific">Helianthus annuus</name>
    <name type="common">Common sunflower</name>
    <dbReference type="NCBI Taxonomy" id="4232"/>
    <lineage>
        <taxon>Eukaryota</taxon>
        <taxon>Viridiplantae</taxon>
        <taxon>Streptophyta</taxon>
        <taxon>Embryophyta</taxon>
        <taxon>Tracheophyta</taxon>
        <taxon>Spermatophyta</taxon>
        <taxon>Magnoliopsida</taxon>
        <taxon>eudicotyledons</taxon>
        <taxon>Gunneridae</taxon>
        <taxon>Pentapetalae</taxon>
        <taxon>asterids</taxon>
        <taxon>campanulids</taxon>
        <taxon>Asterales</taxon>
        <taxon>Asteraceae</taxon>
        <taxon>Asteroideae</taxon>
        <taxon>Heliantheae alliance</taxon>
        <taxon>Heliantheae</taxon>
        <taxon>Helianthus</taxon>
    </lineage>
</organism>
<accession>A0A9K3H159</accession>
<name>A0A9K3H159_HELAN</name>
<evidence type="ECO:0000313" key="2">
    <source>
        <dbReference type="EMBL" id="KAF5763345.1"/>
    </source>
</evidence>
<proteinExistence type="predicted"/>
<sequence length="49" mass="5348">MVRLGQHPSQLSFGSVKIGQNRSTKVNRSKQVNAVNTRVKGGQLRTGKV</sequence>
<evidence type="ECO:0000256" key="1">
    <source>
        <dbReference type="SAM" id="MobiDB-lite"/>
    </source>
</evidence>
<feature type="compositionally biased region" description="Polar residues" evidence="1">
    <location>
        <begin position="7"/>
        <end position="31"/>
    </location>
</feature>
<protein>
    <submittedName>
        <fullName evidence="2">Uncharacterized protein</fullName>
    </submittedName>
</protein>
<dbReference type="Gramene" id="mRNA:HanXRQr2_Chr15g0679161">
    <property type="protein sequence ID" value="CDS:HanXRQr2_Chr15g0679161.1"/>
    <property type="gene ID" value="HanXRQr2_Chr15g0679161"/>
</dbReference>
<dbReference type="EMBL" id="MNCJ02000330">
    <property type="protein sequence ID" value="KAF5763345.1"/>
    <property type="molecule type" value="Genomic_DNA"/>
</dbReference>
<reference evidence="2" key="2">
    <citation type="submission" date="2020-06" db="EMBL/GenBank/DDBJ databases">
        <title>Helianthus annuus Genome sequencing and assembly Release 2.</title>
        <authorList>
            <person name="Gouzy J."/>
            <person name="Langlade N."/>
            <person name="Munos S."/>
        </authorList>
    </citation>
    <scope>NUCLEOTIDE SEQUENCE</scope>
    <source>
        <tissue evidence="2">Leaves</tissue>
    </source>
</reference>
<evidence type="ECO:0000313" key="3">
    <source>
        <dbReference type="Proteomes" id="UP000215914"/>
    </source>
</evidence>
<dbReference type="Proteomes" id="UP000215914">
    <property type="component" value="Unassembled WGS sequence"/>
</dbReference>
<comment type="caution">
    <text evidence="2">The sequence shown here is derived from an EMBL/GenBank/DDBJ whole genome shotgun (WGS) entry which is preliminary data.</text>
</comment>
<feature type="region of interest" description="Disordered" evidence="1">
    <location>
        <begin position="1"/>
        <end position="31"/>
    </location>
</feature>
<gene>
    <name evidence="2" type="ORF">HanXRQr2_Chr15g0679161</name>
</gene>
<dbReference type="AlphaFoldDB" id="A0A9K3H159"/>
<reference evidence="2" key="1">
    <citation type="journal article" date="2017" name="Nature">
        <title>The sunflower genome provides insights into oil metabolism, flowering and Asterid evolution.</title>
        <authorList>
            <person name="Badouin H."/>
            <person name="Gouzy J."/>
            <person name="Grassa C.J."/>
            <person name="Murat F."/>
            <person name="Staton S.E."/>
            <person name="Cottret L."/>
            <person name="Lelandais-Briere C."/>
            <person name="Owens G.L."/>
            <person name="Carrere S."/>
            <person name="Mayjonade B."/>
            <person name="Legrand L."/>
            <person name="Gill N."/>
            <person name="Kane N.C."/>
            <person name="Bowers J.E."/>
            <person name="Hubner S."/>
            <person name="Bellec A."/>
            <person name="Berard A."/>
            <person name="Berges H."/>
            <person name="Blanchet N."/>
            <person name="Boniface M.C."/>
            <person name="Brunel D."/>
            <person name="Catrice O."/>
            <person name="Chaidir N."/>
            <person name="Claudel C."/>
            <person name="Donnadieu C."/>
            <person name="Faraut T."/>
            <person name="Fievet G."/>
            <person name="Helmstetter N."/>
            <person name="King M."/>
            <person name="Knapp S.J."/>
            <person name="Lai Z."/>
            <person name="Le Paslier M.C."/>
            <person name="Lippi Y."/>
            <person name="Lorenzon L."/>
            <person name="Mandel J.R."/>
            <person name="Marage G."/>
            <person name="Marchand G."/>
            <person name="Marquand E."/>
            <person name="Bret-Mestries E."/>
            <person name="Morien E."/>
            <person name="Nambeesan S."/>
            <person name="Nguyen T."/>
            <person name="Pegot-Espagnet P."/>
            <person name="Pouilly N."/>
            <person name="Raftis F."/>
            <person name="Sallet E."/>
            <person name="Schiex T."/>
            <person name="Thomas J."/>
            <person name="Vandecasteele C."/>
            <person name="Vares D."/>
            <person name="Vear F."/>
            <person name="Vautrin S."/>
            <person name="Crespi M."/>
            <person name="Mangin B."/>
            <person name="Burke J.M."/>
            <person name="Salse J."/>
            <person name="Munos S."/>
            <person name="Vincourt P."/>
            <person name="Rieseberg L.H."/>
            <person name="Langlade N.B."/>
        </authorList>
    </citation>
    <scope>NUCLEOTIDE SEQUENCE</scope>
    <source>
        <tissue evidence="2">Leaves</tissue>
    </source>
</reference>
<keyword evidence="3" id="KW-1185">Reference proteome</keyword>